<protein>
    <submittedName>
        <fullName evidence="2">Uncharacterized protein</fullName>
    </submittedName>
</protein>
<dbReference type="InterPro" id="IPR015867">
    <property type="entry name" value="N-reg_PII/ATP_PRibTrfase_C"/>
</dbReference>
<gene>
    <name evidence="2" type="ordered locus">Sdel_0811</name>
</gene>
<dbReference type="SUPFAM" id="SSF54913">
    <property type="entry name" value="GlnB-like"/>
    <property type="match status" value="1"/>
</dbReference>
<comment type="similarity">
    <text evidence="1">Belongs to the UPF0166 family.</text>
</comment>
<dbReference type="InterPro" id="IPR011322">
    <property type="entry name" value="N-reg_PII-like_a/b"/>
</dbReference>
<dbReference type="OrthoDB" id="5339790at2"/>
<dbReference type="EMBL" id="CP001816">
    <property type="protein sequence ID" value="ACZ11842.1"/>
    <property type="molecule type" value="Genomic_DNA"/>
</dbReference>
<sequence length="103" mass="11616">MKGFQLTFSTLTSRKHPDGERLSDWLMHQAEELGIVGVTLLRAAQGVGRDGKVHSQTFFELADEPLEIVMNVNEEQCDTLLAYLKEEKLGLFYTKIAIEFGTL</sequence>
<evidence type="ECO:0000313" key="2">
    <source>
        <dbReference type="EMBL" id="ACZ11842.1"/>
    </source>
</evidence>
<organism evidence="2 3">
    <name type="scientific">Sulfurospirillum deleyianum (strain ATCC 51133 / DSM 6946 / 5175)</name>
    <dbReference type="NCBI Taxonomy" id="525898"/>
    <lineage>
        <taxon>Bacteria</taxon>
        <taxon>Pseudomonadati</taxon>
        <taxon>Campylobacterota</taxon>
        <taxon>Epsilonproteobacteria</taxon>
        <taxon>Campylobacterales</taxon>
        <taxon>Sulfurospirillaceae</taxon>
        <taxon>Sulfurospirillum</taxon>
    </lineage>
</organism>
<dbReference type="AlphaFoldDB" id="D1B172"/>
<dbReference type="KEGG" id="sdl:Sdel_0811"/>
<reference evidence="3" key="1">
    <citation type="submission" date="2009-11" db="EMBL/GenBank/DDBJ databases">
        <title>The complete genome of Sulfurospirillum deleyianum DSM 6946.</title>
        <authorList>
            <consortium name="US DOE Joint Genome Institute (JGI-PGF)"/>
            <person name="Lucas S."/>
            <person name="Copeland A."/>
            <person name="Lapidus A."/>
            <person name="Glavina del Rio T."/>
            <person name="Dalin E."/>
            <person name="Tice H."/>
            <person name="Bruce D."/>
            <person name="Goodwin L."/>
            <person name="Pitluck S."/>
            <person name="Kyrpides N."/>
            <person name="Mavromatis K."/>
            <person name="Ivanova N."/>
            <person name="Ovchinnikova G."/>
            <person name="Munk A.C."/>
            <person name="Lu M."/>
            <person name="Brettin T."/>
            <person name="Detter J.C."/>
            <person name="Han C."/>
            <person name="Tapia R."/>
            <person name="Larimer F."/>
            <person name="Land M."/>
            <person name="Hauser L."/>
            <person name="Markowitz V."/>
            <person name="Cheng J.F."/>
            <person name="Hugenholtz P."/>
            <person name="Woyke T."/>
            <person name="Wu D."/>
            <person name="Aumann P."/>
            <person name="Schneider S."/>
            <person name="Lang E."/>
            <person name="Spring S."/>
            <person name="Klenk H.P."/>
            <person name="Eisen J.A."/>
        </authorList>
    </citation>
    <scope>NUCLEOTIDE SEQUENCE [LARGE SCALE GENOMIC DNA]</scope>
    <source>
        <strain evidence="3">ATCC 51133 / DSM 6946 / 5175</strain>
    </source>
</reference>
<dbReference type="Proteomes" id="UP000002222">
    <property type="component" value="Chromosome"/>
</dbReference>
<name>D1B172_SULD5</name>
<dbReference type="InterPro" id="IPR003793">
    <property type="entry name" value="UPF0166"/>
</dbReference>
<dbReference type="RefSeq" id="WP_012856606.1">
    <property type="nucleotide sequence ID" value="NC_013512.1"/>
</dbReference>
<dbReference type="Gene3D" id="3.30.70.120">
    <property type="match status" value="1"/>
</dbReference>
<dbReference type="HOGENOM" id="CLU_168952_0_0_7"/>
<dbReference type="eggNOG" id="COG1993">
    <property type="taxonomic scope" value="Bacteria"/>
</dbReference>
<dbReference type="STRING" id="525898.Sdel_0811"/>
<reference evidence="2 3" key="2">
    <citation type="journal article" date="2010" name="Stand. Genomic Sci.">
        <title>Complete genome sequence of Sulfurospirillum deleyianum type strain (5175).</title>
        <authorList>
            <person name="Sikorski J."/>
            <person name="Lapidus A."/>
            <person name="Copeland A."/>
            <person name="Glavina Del Rio T."/>
            <person name="Nolan M."/>
            <person name="Lucas S."/>
            <person name="Chen F."/>
            <person name="Tice H."/>
            <person name="Cheng J.F."/>
            <person name="Saunders E."/>
            <person name="Bruce D."/>
            <person name="Goodwin L."/>
            <person name="Pitluck S."/>
            <person name="Ovchinnikova G."/>
            <person name="Pati A."/>
            <person name="Ivanova N."/>
            <person name="Mavromatis K."/>
            <person name="Chen A."/>
            <person name="Palaniappan K."/>
            <person name="Chain P."/>
            <person name="Land M."/>
            <person name="Hauser L."/>
            <person name="Chang Y.J."/>
            <person name="Jeffries C.D."/>
            <person name="Brettin T."/>
            <person name="Detter J.C."/>
            <person name="Han C."/>
            <person name="Rohde M."/>
            <person name="Lang E."/>
            <person name="Spring S."/>
            <person name="Goker M."/>
            <person name="Bristow J."/>
            <person name="Eisen J.A."/>
            <person name="Markowitz V."/>
            <person name="Hugenholtz P."/>
            <person name="Kyrpides N.C."/>
            <person name="Klenk H.P."/>
        </authorList>
    </citation>
    <scope>NUCLEOTIDE SEQUENCE [LARGE SCALE GENOMIC DNA]</scope>
    <source>
        <strain evidence="3">ATCC 51133 / DSM 6946 / 5175</strain>
    </source>
</reference>
<keyword evidence="3" id="KW-1185">Reference proteome</keyword>
<accession>D1B172</accession>
<dbReference type="Pfam" id="PF02641">
    <property type="entry name" value="DUF190"/>
    <property type="match status" value="1"/>
</dbReference>
<evidence type="ECO:0000256" key="1">
    <source>
        <dbReference type="ARBA" id="ARBA00010554"/>
    </source>
</evidence>
<proteinExistence type="inferred from homology"/>
<evidence type="ECO:0000313" key="3">
    <source>
        <dbReference type="Proteomes" id="UP000002222"/>
    </source>
</evidence>